<dbReference type="EMBL" id="KV425830">
    <property type="protein sequence ID" value="KZT15080.1"/>
    <property type="molecule type" value="Genomic_DNA"/>
</dbReference>
<feature type="region of interest" description="Disordered" evidence="1">
    <location>
        <begin position="1"/>
        <end position="36"/>
    </location>
</feature>
<proteinExistence type="predicted"/>
<protein>
    <recommendedName>
        <fullName evidence="4">BAH domain-containing protein</fullName>
    </recommendedName>
</protein>
<evidence type="ECO:0008006" key="4">
    <source>
        <dbReference type="Google" id="ProtNLM"/>
    </source>
</evidence>
<accession>A0A165K657</accession>
<dbReference type="InParanoid" id="A0A165K657"/>
<evidence type="ECO:0000313" key="3">
    <source>
        <dbReference type="Proteomes" id="UP000076761"/>
    </source>
</evidence>
<dbReference type="Gene3D" id="2.30.30.490">
    <property type="match status" value="1"/>
</dbReference>
<dbReference type="Proteomes" id="UP000076761">
    <property type="component" value="Unassembled WGS sequence"/>
</dbReference>
<dbReference type="OrthoDB" id="3005038at2759"/>
<sequence length="222" mass="25064">MPKDTNKKGKGKSKSPLSYEVHGHQSTLTRPADEEQQLKQQWRKLQELKEVTLAPVGKPDEKVVFFEGQDVFIVAPGTPISGDAPLPGDRYWKAKIIEMRGNPEELDSDGWLQCIARVAWYYSAKDLDDQQWLPKPLSKSDLAIVKCLGRYELVLSDHDALVPMSTIAGLADVVKFDDTKYKPELNVAPHKFNVHPQDWFHRFDLKTKTKSGIPQLLVSASV</sequence>
<dbReference type="InterPro" id="IPR043151">
    <property type="entry name" value="BAH_sf"/>
</dbReference>
<keyword evidence="3" id="KW-1185">Reference proteome</keyword>
<gene>
    <name evidence="2" type="ORF">NEOLEDRAFT_1184890</name>
</gene>
<evidence type="ECO:0000256" key="1">
    <source>
        <dbReference type="SAM" id="MobiDB-lite"/>
    </source>
</evidence>
<evidence type="ECO:0000313" key="2">
    <source>
        <dbReference type="EMBL" id="KZT15080.1"/>
    </source>
</evidence>
<name>A0A165K657_9AGAM</name>
<organism evidence="2 3">
    <name type="scientific">Neolentinus lepideus HHB14362 ss-1</name>
    <dbReference type="NCBI Taxonomy" id="1314782"/>
    <lineage>
        <taxon>Eukaryota</taxon>
        <taxon>Fungi</taxon>
        <taxon>Dikarya</taxon>
        <taxon>Basidiomycota</taxon>
        <taxon>Agaricomycotina</taxon>
        <taxon>Agaricomycetes</taxon>
        <taxon>Gloeophyllales</taxon>
        <taxon>Gloeophyllaceae</taxon>
        <taxon>Neolentinus</taxon>
    </lineage>
</organism>
<reference evidence="2 3" key="1">
    <citation type="journal article" date="2016" name="Mol. Biol. Evol.">
        <title>Comparative Genomics of Early-Diverging Mushroom-Forming Fungi Provides Insights into the Origins of Lignocellulose Decay Capabilities.</title>
        <authorList>
            <person name="Nagy L.G."/>
            <person name="Riley R."/>
            <person name="Tritt A."/>
            <person name="Adam C."/>
            <person name="Daum C."/>
            <person name="Floudas D."/>
            <person name="Sun H."/>
            <person name="Yadav J.S."/>
            <person name="Pangilinan J."/>
            <person name="Larsson K.H."/>
            <person name="Matsuura K."/>
            <person name="Barry K."/>
            <person name="Labutti K."/>
            <person name="Kuo R."/>
            <person name="Ohm R.A."/>
            <person name="Bhattacharya S.S."/>
            <person name="Shirouzu T."/>
            <person name="Yoshinaga Y."/>
            <person name="Martin F.M."/>
            <person name="Grigoriev I.V."/>
            <person name="Hibbett D.S."/>
        </authorList>
    </citation>
    <scope>NUCLEOTIDE SEQUENCE [LARGE SCALE GENOMIC DNA]</scope>
    <source>
        <strain evidence="2 3">HHB14362 ss-1</strain>
    </source>
</reference>
<dbReference type="AlphaFoldDB" id="A0A165K657"/>